<proteinExistence type="predicted"/>
<feature type="non-terminal residue" evidence="2">
    <location>
        <position position="161"/>
    </location>
</feature>
<comment type="caution">
    <text evidence="2">The sequence shown here is derived from an EMBL/GenBank/DDBJ whole genome shotgun (WGS) entry which is preliminary data.</text>
</comment>
<sequence length="161" mass="16339">MILWGFVGGIPSVGKTLALSKMERVATSGGGGDGYSNSFPGISPNTIILDTKMPPKTAATKREQPTIVGGVGGGNGGTVVVEGGSGGGGDGVEREGAMVQRNETRALGQSAPLQMETAIKQKAPDYETHVTAALQQASETHVTPALQQASETHATPALQQA</sequence>
<feature type="compositionally biased region" description="Gly residues" evidence="1">
    <location>
        <begin position="69"/>
        <end position="90"/>
    </location>
</feature>
<feature type="region of interest" description="Disordered" evidence="1">
    <location>
        <begin position="59"/>
        <end position="94"/>
    </location>
</feature>
<reference evidence="2 3" key="1">
    <citation type="journal article" date="2015" name="Genome Biol. Evol.">
        <title>Comparative Genomics of a Bacterivorous Green Alga Reveals Evolutionary Causalities and Consequences of Phago-Mixotrophic Mode of Nutrition.</title>
        <authorList>
            <person name="Burns J.A."/>
            <person name="Paasch A."/>
            <person name="Narechania A."/>
            <person name="Kim E."/>
        </authorList>
    </citation>
    <scope>NUCLEOTIDE SEQUENCE [LARGE SCALE GENOMIC DNA]</scope>
    <source>
        <strain evidence="2 3">PLY_AMNH</strain>
    </source>
</reference>
<dbReference type="AlphaFoldDB" id="A0AAE0GZH5"/>
<gene>
    <name evidence="2" type="ORF">CYMTET_5424</name>
</gene>
<protein>
    <submittedName>
        <fullName evidence="2">Uncharacterized protein</fullName>
    </submittedName>
</protein>
<evidence type="ECO:0000313" key="2">
    <source>
        <dbReference type="EMBL" id="KAK3287048.1"/>
    </source>
</evidence>
<dbReference type="EMBL" id="LGRX02001037">
    <property type="protein sequence ID" value="KAK3287048.1"/>
    <property type="molecule type" value="Genomic_DNA"/>
</dbReference>
<dbReference type="Proteomes" id="UP001190700">
    <property type="component" value="Unassembled WGS sequence"/>
</dbReference>
<name>A0AAE0GZH5_9CHLO</name>
<accession>A0AAE0GZH5</accession>
<organism evidence="2 3">
    <name type="scientific">Cymbomonas tetramitiformis</name>
    <dbReference type="NCBI Taxonomy" id="36881"/>
    <lineage>
        <taxon>Eukaryota</taxon>
        <taxon>Viridiplantae</taxon>
        <taxon>Chlorophyta</taxon>
        <taxon>Pyramimonadophyceae</taxon>
        <taxon>Pyramimonadales</taxon>
        <taxon>Pyramimonadaceae</taxon>
        <taxon>Cymbomonas</taxon>
    </lineage>
</organism>
<feature type="region of interest" description="Disordered" evidence="1">
    <location>
        <begin position="139"/>
        <end position="161"/>
    </location>
</feature>
<evidence type="ECO:0000313" key="3">
    <source>
        <dbReference type="Proteomes" id="UP001190700"/>
    </source>
</evidence>
<evidence type="ECO:0000256" key="1">
    <source>
        <dbReference type="SAM" id="MobiDB-lite"/>
    </source>
</evidence>
<keyword evidence="3" id="KW-1185">Reference proteome</keyword>